<dbReference type="InterPro" id="IPR006118">
    <property type="entry name" value="Recombinase_CS"/>
</dbReference>
<organism evidence="7 8">
    <name type="scientific">Lacrimispora amygdalina</name>
    <dbReference type="NCBI Taxonomy" id="253257"/>
    <lineage>
        <taxon>Bacteria</taxon>
        <taxon>Bacillati</taxon>
        <taxon>Bacillota</taxon>
        <taxon>Clostridia</taxon>
        <taxon>Lachnospirales</taxon>
        <taxon>Lachnospiraceae</taxon>
        <taxon>Lacrimispora</taxon>
    </lineage>
</organism>
<dbReference type="InterPro" id="IPR006119">
    <property type="entry name" value="Resolv_N"/>
</dbReference>
<dbReference type="Pfam" id="PF07508">
    <property type="entry name" value="Recombinase"/>
    <property type="match status" value="1"/>
</dbReference>
<dbReference type="Proteomes" id="UP001419084">
    <property type="component" value="Unassembled WGS sequence"/>
</dbReference>
<dbReference type="PANTHER" id="PTHR30461">
    <property type="entry name" value="DNA-INVERTASE FROM LAMBDOID PROPHAGE"/>
    <property type="match status" value="1"/>
</dbReference>
<gene>
    <name evidence="7" type="primary">int</name>
    <name evidence="7" type="ORF">LAD12857_41850</name>
</gene>
<dbReference type="InterPro" id="IPR050639">
    <property type="entry name" value="SSR_resolvase"/>
</dbReference>
<feature type="coiled-coil region" evidence="5">
    <location>
        <begin position="361"/>
        <end position="416"/>
    </location>
</feature>
<dbReference type="Pfam" id="PF13408">
    <property type="entry name" value="Zn_ribbon_recom"/>
    <property type="match status" value="1"/>
</dbReference>
<dbReference type="PANTHER" id="PTHR30461:SF2">
    <property type="entry name" value="SERINE RECOMBINASE PINE-RELATED"/>
    <property type="match status" value="1"/>
</dbReference>
<dbReference type="Pfam" id="PF00239">
    <property type="entry name" value="Resolvase"/>
    <property type="match status" value="1"/>
</dbReference>
<sequence length="485" mass="55368">MIKNPKKPIGAAYVRVSTNDQTELSPAAQLREIKNAASADGVPIPDEYIFIEEKGISGRRADNRKEFQRMISIAKTNPSPFQYLYLWKFSRFARNQEESMFYKSVLRKKCGITIKSVSEPIMEGMFGRLIESIIEWFDEYYSINLSGEVTRGMTEKALRNGYQAAPCLGYRAVGEGKPFIIEEKEYEAVVFIHQSFFNGMDLASIAKEANNHGYCTKRGNSFDRRAVERILKNKFYDGTVTWNNISFQGSHEIRKEVTSVFKANQQRLKQEYRPRNRREVSACRHWASGLLICGYCGASLGYHAGSKTGHQSGYFQCWRYTKGLHKESCCISDKKAESLIIKSLQHVTAAAGTSEYTKRAVSDQYLEKQQLESALEKLRARKIKIKTAYENGIDDLEEYRAGKERLKKTETELKIRIKSIESSKNAMDSHNRDASLCRISSACDILTDQSVSSEAKGRALRSVVKKIIYDKKSGEMKFIYYIHLP</sequence>
<keyword evidence="3" id="KW-0233">DNA recombination</keyword>
<accession>A0ABQ5MBN6</accession>
<dbReference type="InterPro" id="IPR025827">
    <property type="entry name" value="Zn_ribbon_recom_dom"/>
</dbReference>
<keyword evidence="8" id="KW-1185">Reference proteome</keyword>
<dbReference type="InterPro" id="IPR036162">
    <property type="entry name" value="Resolvase-like_N_sf"/>
</dbReference>
<dbReference type="EMBL" id="BRPJ01000090">
    <property type="protein sequence ID" value="GLB32262.1"/>
    <property type="molecule type" value="Genomic_DNA"/>
</dbReference>
<proteinExistence type="predicted"/>
<evidence type="ECO:0000256" key="1">
    <source>
        <dbReference type="ARBA" id="ARBA00022908"/>
    </source>
</evidence>
<dbReference type="PROSITE" id="PS00397">
    <property type="entry name" value="RECOMBINASES_1"/>
    <property type="match status" value="1"/>
</dbReference>
<evidence type="ECO:0000313" key="7">
    <source>
        <dbReference type="EMBL" id="GLB32262.1"/>
    </source>
</evidence>
<keyword evidence="5" id="KW-0175">Coiled coil</keyword>
<dbReference type="SUPFAM" id="SSF53041">
    <property type="entry name" value="Resolvase-like"/>
    <property type="match status" value="1"/>
</dbReference>
<dbReference type="SMART" id="SM00857">
    <property type="entry name" value="Resolvase"/>
    <property type="match status" value="1"/>
</dbReference>
<evidence type="ECO:0000259" key="6">
    <source>
        <dbReference type="SMART" id="SM00857"/>
    </source>
</evidence>
<keyword evidence="1" id="KW-0229">DNA integration</keyword>
<feature type="domain" description="Resolvase/invertase-type recombinase catalytic" evidence="6">
    <location>
        <begin position="10"/>
        <end position="162"/>
    </location>
</feature>
<keyword evidence="2" id="KW-0238">DNA-binding</keyword>
<evidence type="ECO:0000313" key="8">
    <source>
        <dbReference type="Proteomes" id="UP001419084"/>
    </source>
</evidence>
<evidence type="ECO:0000256" key="5">
    <source>
        <dbReference type="SAM" id="Coils"/>
    </source>
</evidence>
<dbReference type="CDD" id="cd00338">
    <property type="entry name" value="Ser_Recombinase"/>
    <property type="match status" value="1"/>
</dbReference>
<evidence type="ECO:0000256" key="3">
    <source>
        <dbReference type="ARBA" id="ARBA00023172"/>
    </source>
</evidence>
<dbReference type="RefSeq" id="WP_346066163.1">
    <property type="nucleotide sequence ID" value="NZ_BRPJ01000090.1"/>
</dbReference>
<evidence type="ECO:0000256" key="2">
    <source>
        <dbReference type="ARBA" id="ARBA00023125"/>
    </source>
</evidence>
<name>A0ABQ5MBN6_9FIRM</name>
<reference evidence="7 8" key="1">
    <citation type="journal article" date="2024" name="Int. J. Syst. Evol. Microbiol.">
        <title>Lacrimispora brassicae sp. nov. isolated from fermented cabbage, and proposal of Clostridium indicum Gundawar et al. 2019 and Clostridium methoxybenzovorans Mechichi et al. 1999 as heterotypic synonyms of Lacrimispora amygdalina (Parshina et al. 2003) Haas and Blanchard 2020 and Lacrimispora indolis (McClung and McCoy 1957) Haas and Blanchard 2020, respectively.</title>
        <authorList>
            <person name="Kobayashi H."/>
            <person name="Tanizawa Y."/>
            <person name="Sakamoto M."/>
            <person name="Ohkuma M."/>
            <person name="Tohno M."/>
        </authorList>
    </citation>
    <scope>NUCLEOTIDE SEQUENCE [LARGE SCALE GENOMIC DNA]</scope>
    <source>
        <strain evidence="7 8">DSM 12857</strain>
    </source>
</reference>
<dbReference type="InterPro" id="IPR038109">
    <property type="entry name" value="DNA_bind_recomb_sf"/>
</dbReference>
<comment type="caution">
    <text evidence="7">The sequence shown here is derived from an EMBL/GenBank/DDBJ whole genome shotgun (WGS) entry which is preliminary data.</text>
</comment>
<feature type="active site" description="O-(5'-phospho-DNA)-serine intermediate" evidence="4">
    <location>
        <position position="17"/>
    </location>
</feature>
<dbReference type="Gene3D" id="3.90.1750.20">
    <property type="entry name" value="Putative Large Serine Recombinase, Chain B, Domain 2"/>
    <property type="match status" value="1"/>
</dbReference>
<evidence type="ECO:0000256" key="4">
    <source>
        <dbReference type="PROSITE-ProRule" id="PRU10137"/>
    </source>
</evidence>
<dbReference type="Gene3D" id="3.40.50.1390">
    <property type="entry name" value="Resolvase, N-terminal catalytic domain"/>
    <property type="match status" value="1"/>
</dbReference>
<dbReference type="InterPro" id="IPR011109">
    <property type="entry name" value="DNA_bind_recombinase_dom"/>
</dbReference>
<protein>
    <submittedName>
        <fullName evidence="7">Integrase</fullName>
    </submittedName>
</protein>